<evidence type="ECO:0000256" key="4">
    <source>
        <dbReference type="ARBA" id="ARBA00023136"/>
    </source>
</evidence>
<keyword evidence="9" id="KW-1185">Reference proteome</keyword>
<dbReference type="AlphaFoldDB" id="A0A8S0XG20"/>
<evidence type="ECO:0000313" key="8">
    <source>
        <dbReference type="EMBL" id="CAA9890767.1"/>
    </source>
</evidence>
<reference evidence="8 9" key="1">
    <citation type="submission" date="2020-02" db="EMBL/GenBank/DDBJ databases">
        <authorList>
            <person name="Hogendoorn C."/>
        </authorList>
    </citation>
    <scope>NUCLEOTIDE SEQUENCE [LARGE SCALE GENOMIC DNA]</scope>
    <source>
        <strain evidence="8">METHB21</strain>
    </source>
</reference>
<dbReference type="RefSeq" id="WP_174625677.1">
    <property type="nucleotide sequence ID" value="NZ_CADCXN010000057.1"/>
</dbReference>
<keyword evidence="4 6" id="KW-0472">Membrane</keyword>
<feature type="transmembrane region" description="Helical" evidence="6">
    <location>
        <begin position="34"/>
        <end position="55"/>
    </location>
</feature>
<dbReference type="GO" id="GO:0016020">
    <property type="term" value="C:membrane"/>
    <property type="evidence" value="ECO:0007669"/>
    <property type="project" value="UniProtKB-SubCell"/>
</dbReference>
<comment type="subcellular location">
    <subcellularLocation>
        <location evidence="1">Membrane</location>
        <topology evidence="1">Single-pass membrane protein</topology>
    </subcellularLocation>
</comment>
<proteinExistence type="predicted"/>
<gene>
    <name evidence="8" type="primary">virB</name>
    <name evidence="8" type="ORF">METHB2_290014</name>
</gene>
<sequence>MSKVAKEDLDRYLAEASGWETDKVQSLMKSEKRAWWIAGTSGVIALSAVLAVSMLTPLKTVEPYVIRVDNSTGIVDIVQSLKDGETNYDEAINKYFTQWYVRYREGFSKDLAEEYYYNTGIMSVGAEQRKYYDFFNPKNPMSPLNVYGEYAKVKIRIKSTSFINPTTALVRYYKEIERGSDKPQISHWAATIAFKYSGAPMNEKDRGVNPLGYQVTEYRNDPDTLMPDTPRNATNTAAPTNTEQREVTVFPSQAQPPAQTLPGIQ</sequence>
<evidence type="ECO:0000256" key="2">
    <source>
        <dbReference type="ARBA" id="ARBA00022692"/>
    </source>
</evidence>
<evidence type="ECO:0000256" key="5">
    <source>
        <dbReference type="SAM" id="MobiDB-lite"/>
    </source>
</evidence>
<dbReference type="PIRSF" id="PIRSF003299">
    <property type="entry name" value="VirB8_PtlE"/>
    <property type="match status" value="1"/>
</dbReference>
<dbReference type="InterPro" id="IPR026264">
    <property type="entry name" value="VirB8/PtlE"/>
</dbReference>
<dbReference type="CDD" id="cd16424">
    <property type="entry name" value="VirB8"/>
    <property type="match status" value="1"/>
</dbReference>
<evidence type="ECO:0000256" key="3">
    <source>
        <dbReference type="ARBA" id="ARBA00022989"/>
    </source>
</evidence>
<comment type="caution">
    <text evidence="8">The sequence shown here is derived from an EMBL/GenBank/DDBJ whole genome shotgun (WGS) entry which is preliminary data.</text>
</comment>
<dbReference type="GO" id="GO:0030255">
    <property type="term" value="P:protein secretion by the type IV secretion system"/>
    <property type="evidence" value="ECO:0007669"/>
    <property type="project" value="InterPro"/>
</dbReference>
<dbReference type="Proteomes" id="UP000494216">
    <property type="component" value="Unassembled WGS sequence"/>
</dbReference>
<dbReference type="InterPro" id="IPR032710">
    <property type="entry name" value="NTF2-like_dom_sf"/>
</dbReference>
<accession>A0A8S0XG20</accession>
<dbReference type="SUPFAM" id="SSF54427">
    <property type="entry name" value="NTF2-like"/>
    <property type="match status" value="1"/>
</dbReference>
<evidence type="ECO:0000313" key="9">
    <source>
        <dbReference type="Proteomes" id="UP000494216"/>
    </source>
</evidence>
<feature type="region of interest" description="Disordered" evidence="5">
    <location>
        <begin position="220"/>
        <end position="265"/>
    </location>
</feature>
<keyword evidence="2 6" id="KW-0812">Transmembrane</keyword>
<protein>
    <submittedName>
        <fullName evidence="8">Type IV secretion system protein virB8</fullName>
    </submittedName>
</protein>
<dbReference type="InterPro" id="IPR007430">
    <property type="entry name" value="VirB8"/>
</dbReference>
<evidence type="ECO:0000259" key="7">
    <source>
        <dbReference type="Pfam" id="PF04335"/>
    </source>
</evidence>
<keyword evidence="3 6" id="KW-1133">Transmembrane helix</keyword>
<dbReference type="Gene3D" id="3.10.450.230">
    <property type="entry name" value="VirB8 protein"/>
    <property type="match status" value="1"/>
</dbReference>
<name>A0A8S0XG20_9GAMM</name>
<dbReference type="Pfam" id="PF04335">
    <property type="entry name" value="VirB8"/>
    <property type="match status" value="1"/>
</dbReference>
<evidence type="ECO:0000256" key="1">
    <source>
        <dbReference type="ARBA" id="ARBA00004167"/>
    </source>
</evidence>
<feature type="domain" description="Bacterial virulence protein VirB8" evidence="7">
    <location>
        <begin position="17"/>
        <end position="222"/>
    </location>
</feature>
<evidence type="ECO:0000256" key="6">
    <source>
        <dbReference type="SAM" id="Phobius"/>
    </source>
</evidence>
<feature type="compositionally biased region" description="Low complexity" evidence="5">
    <location>
        <begin position="227"/>
        <end position="242"/>
    </location>
</feature>
<organism evidence="8 9">
    <name type="scientific">Candidatus Methylobacter favarea</name>
    <dbReference type="NCBI Taxonomy" id="2707345"/>
    <lineage>
        <taxon>Bacteria</taxon>
        <taxon>Pseudomonadati</taxon>
        <taxon>Pseudomonadota</taxon>
        <taxon>Gammaproteobacteria</taxon>
        <taxon>Methylococcales</taxon>
        <taxon>Methylococcaceae</taxon>
        <taxon>Methylobacter</taxon>
    </lineage>
</organism>
<dbReference type="EMBL" id="CADCXN010000057">
    <property type="protein sequence ID" value="CAA9890767.1"/>
    <property type="molecule type" value="Genomic_DNA"/>
</dbReference>